<proteinExistence type="predicted"/>
<evidence type="ECO:0000313" key="2">
    <source>
        <dbReference type="EMBL" id="SDE38981.1"/>
    </source>
</evidence>
<dbReference type="AlphaFoldDB" id="A0A1G7CIA5"/>
<dbReference type="Proteomes" id="UP000199455">
    <property type="component" value="Unassembled WGS sequence"/>
</dbReference>
<organism evidence="2 3">
    <name type="scientific">Pedobacter soli</name>
    <dbReference type="NCBI Taxonomy" id="390242"/>
    <lineage>
        <taxon>Bacteria</taxon>
        <taxon>Pseudomonadati</taxon>
        <taxon>Bacteroidota</taxon>
        <taxon>Sphingobacteriia</taxon>
        <taxon>Sphingobacteriales</taxon>
        <taxon>Sphingobacteriaceae</taxon>
        <taxon>Pedobacter</taxon>
    </lineage>
</organism>
<dbReference type="Gene3D" id="1.10.10.60">
    <property type="entry name" value="Homeodomain-like"/>
    <property type="match status" value="1"/>
</dbReference>
<keyword evidence="1" id="KW-0175">Coiled coil</keyword>
<dbReference type="EMBL" id="FMZH01000019">
    <property type="protein sequence ID" value="SDE38981.1"/>
    <property type="molecule type" value="Genomic_DNA"/>
</dbReference>
<evidence type="ECO:0000256" key="1">
    <source>
        <dbReference type="SAM" id="Coils"/>
    </source>
</evidence>
<name>A0A1G7CIA5_9SPHI</name>
<sequence length="96" mass="11091">MSRRVFDESFRKMAIELSYSRGSVKEVADELGISQTLLSKWRQRESESFQGATELTEDQKLIKKLQKELKDAQMERDILKKAVGIFSKGDGRYSDL</sequence>
<accession>A0A1G7CIA5</accession>
<protein>
    <submittedName>
        <fullName evidence="2">Transposase</fullName>
    </submittedName>
</protein>
<dbReference type="Pfam" id="PF01527">
    <property type="entry name" value="HTH_Tnp_1"/>
    <property type="match status" value="1"/>
</dbReference>
<dbReference type="InterPro" id="IPR009057">
    <property type="entry name" value="Homeodomain-like_sf"/>
</dbReference>
<gene>
    <name evidence="2" type="ORF">SAMN04488024_11959</name>
</gene>
<dbReference type="GO" id="GO:0003677">
    <property type="term" value="F:DNA binding"/>
    <property type="evidence" value="ECO:0007669"/>
    <property type="project" value="InterPro"/>
</dbReference>
<keyword evidence="3" id="KW-1185">Reference proteome</keyword>
<dbReference type="STRING" id="390242.SAMN04488024_11959"/>
<reference evidence="3" key="1">
    <citation type="submission" date="2016-10" db="EMBL/GenBank/DDBJ databases">
        <authorList>
            <person name="Varghese N."/>
            <person name="Submissions S."/>
        </authorList>
    </citation>
    <scope>NUCLEOTIDE SEQUENCE [LARGE SCALE GENOMIC DNA]</scope>
    <source>
        <strain evidence="3">DSM 18609</strain>
    </source>
</reference>
<dbReference type="RefSeq" id="WP_090773085.1">
    <property type="nucleotide sequence ID" value="NZ_FMZH01000019.1"/>
</dbReference>
<dbReference type="GO" id="GO:0004803">
    <property type="term" value="F:transposase activity"/>
    <property type="evidence" value="ECO:0007669"/>
    <property type="project" value="InterPro"/>
</dbReference>
<feature type="coiled-coil region" evidence="1">
    <location>
        <begin position="55"/>
        <end position="82"/>
    </location>
</feature>
<dbReference type="InterPro" id="IPR002514">
    <property type="entry name" value="Transposase_8"/>
</dbReference>
<dbReference type="GO" id="GO:0006313">
    <property type="term" value="P:DNA transposition"/>
    <property type="evidence" value="ECO:0007669"/>
    <property type="project" value="InterPro"/>
</dbReference>
<dbReference type="SUPFAM" id="SSF46689">
    <property type="entry name" value="Homeodomain-like"/>
    <property type="match status" value="1"/>
</dbReference>
<evidence type="ECO:0000313" key="3">
    <source>
        <dbReference type="Proteomes" id="UP000199455"/>
    </source>
</evidence>